<name>A0A373A4A1_9ACTN</name>
<dbReference type="Proteomes" id="UP000263377">
    <property type="component" value="Unassembled WGS sequence"/>
</dbReference>
<feature type="domain" description="Carrier" evidence="5">
    <location>
        <begin position="38"/>
        <end position="113"/>
    </location>
</feature>
<dbReference type="InterPro" id="IPR006162">
    <property type="entry name" value="Ppantetheine_attach_site"/>
</dbReference>
<comment type="cofactor">
    <cofactor evidence="1">
        <name>pantetheine 4'-phosphate</name>
        <dbReference type="ChEBI" id="CHEBI:47942"/>
    </cofactor>
</comment>
<dbReference type="InterPro" id="IPR009081">
    <property type="entry name" value="PP-bd_ACP"/>
</dbReference>
<proteinExistence type="inferred from homology"/>
<evidence type="ECO:0000256" key="1">
    <source>
        <dbReference type="ARBA" id="ARBA00001957"/>
    </source>
</evidence>
<comment type="caution">
    <text evidence="6">The sequence shown here is derived from an EMBL/GenBank/DDBJ whole genome shotgun (WGS) entry which is preliminary data.</text>
</comment>
<evidence type="ECO:0000313" key="6">
    <source>
        <dbReference type="EMBL" id="RGD62624.1"/>
    </source>
</evidence>
<dbReference type="GO" id="GO:0044550">
    <property type="term" value="P:secondary metabolite biosynthetic process"/>
    <property type="evidence" value="ECO:0007669"/>
    <property type="project" value="TreeGrafter"/>
</dbReference>
<dbReference type="PANTHER" id="PTHR45527:SF1">
    <property type="entry name" value="FATTY ACID SYNTHASE"/>
    <property type="match status" value="1"/>
</dbReference>
<dbReference type="SUPFAM" id="SSF56801">
    <property type="entry name" value="Acetyl-CoA synthetase-like"/>
    <property type="match status" value="1"/>
</dbReference>
<evidence type="ECO:0000256" key="4">
    <source>
        <dbReference type="ARBA" id="ARBA00022553"/>
    </source>
</evidence>
<dbReference type="GO" id="GO:0031177">
    <property type="term" value="F:phosphopantetheine binding"/>
    <property type="evidence" value="ECO:0007669"/>
    <property type="project" value="InterPro"/>
</dbReference>
<sequence length="131" mass="13565">MVPDAVVTLARLPLTPNGKPDLAALPDPGPAAGSGYVAPRTDAEQLVTELWQEVLGVPRVGVFDDFLALGGDSLLVTRVAARIRAGIGLDIPIREVFESSTPAALAARIEALLIAEIDALSEEEAAGRLSG</sequence>
<dbReference type="AlphaFoldDB" id="A0A373A4A1"/>
<protein>
    <recommendedName>
        <fullName evidence="5">Carrier domain-containing protein</fullName>
    </recommendedName>
</protein>
<dbReference type="EMBL" id="QVIG01000001">
    <property type="protein sequence ID" value="RGD62624.1"/>
    <property type="molecule type" value="Genomic_DNA"/>
</dbReference>
<gene>
    <name evidence="6" type="ORF">DR950_03210</name>
</gene>
<keyword evidence="4" id="KW-0597">Phosphoprotein</keyword>
<reference evidence="6 7" key="1">
    <citation type="submission" date="2018-08" db="EMBL/GenBank/DDBJ databases">
        <title>Diversity &amp; Physiological Properties of Lignin-Decomposing Actinobacteria from Soil.</title>
        <authorList>
            <person name="Roh S.G."/>
            <person name="Kim S.B."/>
        </authorList>
    </citation>
    <scope>NUCLEOTIDE SEQUENCE [LARGE SCALE GENOMIC DNA]</scope>
    <source>
        <strain evidence="6 7">MMS17-GH009</strain>
    </source>
</reference>
<keyword evidence="7" id="KW-1185">Reference proteome</keyword>
<dbReference type="Gene3D" id="1.10.1200.10">
    <property type="entry name" value="ACP-like"/>
    <property type="match status" value="1"/>
</dbReference>
<evidence type="ECO:0000259" key="5">
    <source>
        <dbReference type="PROSITE" id="PS50075"/>
    </source>
</evidence>
<accession>A0A373A4A1</accession>
<keyword evidence="3" id="KW-0596">Phosphopantetheine</keyword>
<dbReference type="GO" id="GO:0017000">
    <property type="term" value="P:antibiotic biosynthetic process"/>
    <property type="evidence" value="ECO:0007669"/>
    <property type="project" value="UniProtKB-ARBA"/>
</dbReference>
<dbReference type="InterPro" id="IPR045851">
    <property type="entry name" value="AMP-bd_C_sf"/>
</dbReference>
<dbReference type="PROSITE" id="PS00012">
    <property type="entry name" value="PHOSPHOPANTETHEINE"/>
    <property type="match status" value="1"/>
</dbReference>
<evidence type="ECO:0000313" key="7">
    <source>
        <dbReference type="Proteomes" id="UP000263377"/>
    </source>
</evidence>
<organism evidence="6 7">
    <name type="scientific">Kitasatospora xanthocidica</name>
    <dbReference type="NCBI Taxonomy" id="83382"/>
    <lineage>
        <taxon>Bacteria</taxon>
        <taxon>Bacillati</taxon>
        <taxon>Actinomycetota</taxon>
        <taxon>Actinomycetes</taxon>
        <taxon>Kitasatosporales</taxon>
        <taxon>Streptomycetaceae</taxon>
        <taxon>Kitasatospora</taxon>
    </lineage>
</organism>
<dbReference type="PANTHER" id="PTHR45527">
    <property type="entry name" value="NONRIBOSOMAL PEPTIDE SYNTHETASE"/>
    <property type="match status" value="1"/>
</dbReference>
<dbReference type="SMART" id="SM00823">
    <property type="entry name" value="PKS_PP"/>
    <property type="match status" value="1"/>
</dbReference>
<dbReference type="GO" id="GO:0043041">
    <property type="term" value="P:amino acid activation for nonribosomal peptide biosynthetic process"/>
    <property type="evidence" value="ECO:0007669"/>
    <property type="project" value="TreeGrafter"/>
</dbReference>
<comment type="similarity">
    <text evidence="2">Belongs to the ATP-dependent AMP-binding enzyme family.</text>
</comment>
<dbReference type="SUPFAM" id="SSF47336">
    <property type="entry name" value="ACP-like"/>
    <property type="match status" value="1"/>
</dbReference>
<dbReference type="GO" id="GO:0072330">
    <property type="term" value="P:monocarboxylic acid biosynthetic process"/>
    <property type="evidence" value="ECO:0007669"/>
    <property type="project" value="UniProtKB-ARBA"/>
</dbReference>
<evidence type="ECO:0000256" key="2">
    <source>
        <dbReference type="ARBA" id="ARBA00006432"/>
    </source>
</evidence>
<dbReference type="InterPro" id="IPR020806">
    <property type="entry name" value="PKS_PP-bd"/>
</dbReference>
<dbReference type="FunFam" id="1.10.1200.10:FF:000016">
    <property type="entry name" value="Non-ribosomal peptide synthase"/>
    <property type="match status" value="1"/>
</dbReference>
<dbReference type="InterPro" id="IPR036736">
    <property type="entry name" value="ACP-like_sf"/>
</dbReference>
<evidence type="ECO:0000256" key="3">
    <source>
        <dbReference type="ARBA" id="ARBA00022450"/>
    </source>
</evidence>
<dbReference type="Pfam" id="PF00550">
    <property type="entry name" value="PP-binding"/>
    <property type="match status" value="1"/>
</dbReference>
<dbReference type="PROSITE" id="PS50075">
    <property type="entry name" value="CARRIER"/>
    <property type="match status" value="1"/>
</dbReference>
<dbReference type="Gene3D" id="3.30.300.30">
    <property type="match status" value="1"/>
</dbReference>
<dbReference type="GO" id="GO:0005737">
    <property type="term" value="C:cytoplasm"/>
    <property type="evidence" value="ECO:0007669"/>
    <property type="project" value="TreeGrafter"/>
</dbReference>